<evidence type="ECO:0000313" key="10">
    <source>
        <dbReference type="Proteomes" id="UP000229976"/>
    </source>
</evidence>
<dbReference type="Pfam" id="PF05822">
    <property type="entry name" value="UMPH-1"/>
    <property type="match status" value="1"/>
</dbReference>
<evidence type="ECO:0000256" key="1">
    <source>
        <dbReference type="ARBA" id="ARBA00000815"/>
    </source>
</evidence>
<comment type="caution">
    <text evidence="9">The sequence shown here is derived from an EMBL/GenBank/DDBJ whole genome shotgun (WGS) entry which is preliminary data.</text>
</comment>
<comment type="catalytic activity">
    <reaction evidence="1">
        <text>a ribonucleoside 5'-phosphate + H2O = a ribonucleoside + phosphate</text>
        <dbReference type="Rhea" id="RHEA:12484"/>
        <dbReference type="ChEBI" id="CHEBI:15377"/>
        <dbReference type="ChEBI" id="CHEBI:18254"/>
        <dbReference type="ChEBI" id="CHEBI:43474"/>
        <dbReference type="ChEBI" id="CHEBI:58043"/>
        <dbReference type="EC" id="3.1.3.5"/>
    </reaction>
</comment>
<gene>
    <name evidence="9" type="ORF">COX37_00655</name>
</gene>
<organism evidence="9 10">
    <name type="scientific">Candidatus Nealsonbacteria bacterium CG23_combo_of_CG06-09_8_20_14_all_39_17</name>
    <dbReference type="NCBI Taxonomy" id="1974722"/>
    <lineage>
        <taxon>Bacteria</taxon>
        <taxon>Candidatus Nealsoniibacteriota</taxon>
    </lineage>
</organism>
<dbReference type="GO" id="GO:0009117">
    <property type="term" value="P:nucleotide metabolic process"/>
    <property type="evidence" value="ECO:0007669"/>
    <property type="project" value="UniProtKB-KW"/>
</dbReference>
<dbReference type="InterPro" id="IPR006434">
    <property type="entry name" value="Pyrimidine_nucleotidase_eu"/>
</dbReference>
<dbReference type="EMBL" id="PCRO01000009">
    <property type="protein sequence ID" value="PIP23061.1"/>
    <property type="molecule type" value="Genomic_DNA"/>
</dbReference>
<protein>
    <recommendedName>
        <fullName evidence="3">5'-nucleotidase</fullName>
        <ecNumber evidence="3">3.1.3.5</ecNumber>
    </recommendedName>
</protein>
<keyword evidence="7" id="KW-0460">Magnesium</keyword>
<dbReference type="InterPro" id="IPR023214">
    <property type="entry name" value="HAD_sf"/>
</dbReference>
<dbReference type="EC" id="3.1.3.5" evidence="3"/>
<evidence type="ECO:0000256" key="7">
    <source>
        <dbReference type="ARBA" id="ARBA00022842"/>
    </source>
</evidence>
<dbReference type="Proteomes" id="UP000229976">
    <property type="component" value="Unassembled WGS sequence"/>
</dbReference>
<dbReference type="GO" id="GO:0000287">
    <property type="term" value="F:magnesium ion binding"/>
    <property type="evidence" value="ECO:0007669"/>
    <property type="project" value="InterPro"/>
</dbReference>
<dbReference type="GO" id="GO:0008253">
    <property type="term" value="F:5'-nucleotidase activity"/>
    <property type="evidence" value="ECO:0007669"/>
    <property type="project" value="UniProtKB-EC"/>
</dbReference>
<keyword evidence="4" id="KW-0479">Metal-binding</keyword>
<name>A0A2G9YX74_9BACT</name>
<keyword evidence="8" id="KW-0546">Nucleotide metabolism</keyword>
<reference evidence="9 10" key="1">
    <citation type="submission" date="2017-09" db="EMBL/GenBank/DDBJ databases">
        <title>Depth-based differentiation of microbial function through sediment-hosted aquifers and enrichment of novel symbionts in the deep terrestrial subsurface.</title>
        <authorList>
            <person name="Probst A.J."/>
            <person name="Ladd B."/>
            <person name="Jarett J.K."/>
            <person name="Geller-Mcgrath D.E."/>
            <person name="Sieber C.M."/>
            <person name="Emerson J.B."/>
            <person name="Anantharaman K."/>
            <person name="Thomas B.C."/>
            <person name="Malmstrom R."/>
            <person name="Stieglmeier M."/>
            <person name="Klingl A."/>
            <person name="Woyke T."/>
            <person name="Ryan C.M."/>
            <person name="Banfield J.F."/>
        </authorList>
    </citation>
    <scope>NUCLEOTIDE SEQUENCE [LARGE SCALE GENOMIC DNA]</scope>
    <source>
        <strain evidence="9">CG23_combo_of_CG06-09_8_20_14_all_39_17</strain>
    </source>
</reference>
<dbReference type="Gene3D" id="3.40.50.1000">
    <property type="entry name" value="HAD superfamily/HAD-like"/>
    <property type="match status" value="1"/>
</dbReference>
<accession>A0A2G9YX74</accession>
<evidence type="ECO:0000256" key="4">
    <source>
        <dbReference type="ARBA" id="ARBA00022723"/>
    </source>
</evidence>
<dbReference type="PANTHER" id="PTHR13045:SF0">
    <property type="entry name" value="7-METHYLGUANOSINE PHOSPHATE-SPECIFIC 5'-NUCLEOTIDASE"/>
    <property type="match status" value="1"/>
</dbReference>
<dbReference type="InterPro" id="IPR036412">
    <property type="entry name" value="HAD-like_sf"/>
</dbReference>
<dbReference type="GO" id="GO:0005737">
    <property type="term" value="C:cytoplasm"/>
    <property type="evidence" value="ECO:0007669"/>
    <property type="project" value="InterPro"/>
</dbReference>
<dbReference type="GO" id="GO:0000166">
    <property type="term" value="F:nucleotide binding"/>
    <property type="evidence" value="ECO:0007669"/>
    <property type="project" value="UniProtKB-KW"/>
</dbReference>
<evidence type="ECO:0000313" key="9">
    <source>
        <dbReference type="EMBL" id="PIP23061.1"/>
    </source>
</evidence>
<comment type="similarity">
    <text evidence="2">Belongs to the pyrimidine 5'-nucleotidase family.</text>
</comment>
<proteinExistence type="inferred from homology"/>
<sequence length="222" mass="25923">MKNEFLNLNGLLVKNEKAVIKKITSFQRQGRGKIHIVLDFDKTLVRGKDKKGRKITVWDAMEQFVPKEKQLESIEKYEKYRVFELKQKLSATHALEWWGWNLDLFKGLRASRIKEASRLLQTRPFVKKFFNICQEKNIPTIIISASIRNVIESWCLREKIRPTKLLSTELSVSGGKIIGWEKDTLIHSLNKKERGHKEISAKGRPVSGWKKIKETRPKTILI</sequence>
<evidence type="ECO:0000256" key="5">
    <source>
        <dbReference type="ARBA" id="ARBA00022741"/>
    </source>
</evidence>
<evidence type="ECO:0000256" key="2">
    <source>
        <dbReference type="ARBA" id="ARBA00008389"/>
    </source>
</evidence>
<dbReference type="SUPFAM" id="SSF56784">
    <property type="entry name" value="HAD-like"/>
    <property type="match status" value="1"/>
</dbReference>
<keyword evidence="5" id="KW-0547">Nucleotide-binding</keyword>
<evidence type="ECO:0000256" key="6">
    <source>
        <dbReference type="ARBA" id="ARBA00022801"/>
    </source>
</evidence>
<evidence type="ECO:0000256" key="8">
    <source>
        <dbReference type="ARBA" id="ARBA00023080"/>
    </source>
</evidence>
<evidence type="ECO:0000256" key="3">
    <source>
        <dbReference type="ARBA" id="ARBA00012643"/>
    </source>
</evidence>
<keyword evidence="6" id="KW-0378">Hydrolase</keyword>
<dbReference type="AlphaFoldDB" id="A0A2G9YX74"/>
<dbReference type="PANTHER" id="PTHR13045">
    <property type="entry name" value="5'-NUCLEOTIDASE"/>
    <property type="match status" value="1"/>
</dbReference>